<accession>A0A6M4PEP4</accession>
<protein>
    <submittedName>
        <fullName evidence="2">Phospholipase</fullName>
    </submittedName>
</protein>
<dbReference type="KEGG" id="sarg:HKX69_00225"/>
<gene>
    <name evidence="2" type="ORF">HKX69_00225</name>
</gene>
<organism evidence="2 3">
    <name type="scientific">Streptomyces argyrophylli</name>
    <dbReference type="NCBI Taxonomy" id="2726118"/>
    <lineage>
        <taxon>Bacteria</taxon>
        <taxon>Bacillati</taxon>
        <taxon>Actinomycetota</taxon>
        <taxon>Actinomycetes</taxon>
        <taxon>Kitasatosporales</taxon>
        <taxon>Streptomycetaceae</taxon>
        <taxon>Streptomyces</taxon>
    </lineage>
</organism>
<dbReference type="RefSeq" id="WP_171150049.1">
    <property type="nucleotide sequence ID" value="NZ_CP053189.1"/>
</dbReference>
<evidence type="ECO:0000313" key="3">
    <source>
        <dbReference type="Proteomes" id="UP000502641"/>
    </source>
</evidence>
<name>A0A6M4PEP4_9ACTN</name>
<evidence type="ECO:0000259" key="1">
    <source>
        <dbReference type="Pfam" id="PF17648"/>
    </source>
</evidence>
<dbReference type="AlphaFoldDB" id="A0A6M4PEP4"/>
<proteinExistence type="predicted"/>
<feature type="domain" description="Luciferase" evidence="1">
    <location>
        <begin position="76"/>
        <end position="135"/>
    </location>
</feature>
<dbReference type="Proteomes" id="UP000502641">
    <property type="component" value="Chromosome"/>
</dbReference>
<keyword evidence="3" id="KW-1185">Reference proteome</keyword>
<dbReference type="EMBL" id="CP053189">
    <property type="protein sequence ID" value="QJS08156.1"/>
    <property type="molecule type" value="Genomic_DNA"/>
</dbReference>
<dbReference type="InterPro" id="IPR040841">
    <property type="entry name" value="Luciferase_dom"/>
</dbReference>
<reference evidence="2 3" key="1">
    <citation type="submission" date="2020-05" db="EMBL/GenBank/DDBJ databases">
        <authorList>
            <person name="Li K."/>
        </authorList>
    </citation>
    <scope>NUCLEOTIDE SEQUENCE [LARGE SCALE GENOMIC DNA]</scope>
    <source>
        <strain evidence="3">jing01</strain>
    </source>
</reference>
<dbReference type="Pfam" id="PF17648">
    <property type="entry name" value="Luciferase"/>
    <property type="match status" value="1"/>
</dbReference>
<evidence type="ECO:0000313" key="2">
    <source>
        <dbReference type="EMBL" id="QJS08156.1"/>
    </source>
</evidence>
<sequence length="151" mass="15851">MPLPLRRGAAPLVVTGDSVEQLTDPAPAALRQRLVDAVAALDGVRTGPSYVCVRGTCAFHLAPVLAHGPAEAFLAGSEFGHVHPPYDGSVHLMLPGRWARWAVAAGWGVTVVPHGSLLLYGPRDDEETAVVELLLTQAYSYARGGACPLPP</sequence>